<evidence type="ECO:0000313" key="4">
    <source>
        <dbReference type="Proteomes" id="UP001593833"/>
    </source>
</evidence>
<dbReference type="Proteomes" id="UP001593833">
    <property type="component" value="Unassembled WGS sequence"/>
</dbReference>
<dbReference type="Gene3D" id="3.30.700.10">
    <property type="entry name" value="Glycoprotein, Type 4 Pilin"/>
    <property type="match status" value="1"/>
</dbReference>
<dbReference type="NCBIfam" id="TIGR02532">
    <property type="entry name" value="IV_pilin_GFxxxE"/>
    <property type="match status" value="1"/>
</dbReference>
<dbReference type="InterPro" id="IPR010054">
    <property type="entry name" value="Type2_sec_GspG"/>
</dbReference>
<comment type="caution">
    <text evidence="3">The sequence shown here is derived from an EMBL/GenBank/DDBJ whole genome shotgun (WGS) entry which is preliminary data.</text>
</comment>
<feature type="transmembrane region" description="Helical" evidence="1">
    <location>
        <begin position="21"/>
        <end position="43"/>
    </location>
</feature>
<keyword evidence="1" id="KW-0812">Transmembrane</keyword>
<gene>
    <name evidence="3" type="primary">gspG</name>
    <name evidence="3" type="ORF">ACFL6M_05415</name>
</gene>
<name>A0ABV6YL14_UNCEI</name>
<proteinExistence type="predicted"/>
<protein>
    <submittedName>
        <fullName evidence="3">Type II secretion system major pseudopilin GspG</fullName>
    </submittedName>
</protein>
<dbReference type="NCBIfam" id="TIGR01710">
    <property type="entry name" value="typeII_sec_gspG"/>
    <property type="match status" value="1"/>
</dbReference>
<dbReference type="InterPro" id="IPR013545">
    <property type="entry name" value="T2SS_protein-GspG_C"/>
</dbReference>
<dbReference type="Pfam" id="PF07963">
    <property type="entry name" value="N_methyl"/>
    <property type="match status" value="1"/>
</dbReference>
<sequence>MKTRRRHSTLRTETRHGANRAGFTLMEMLLVVLIIAMLAAMIVPRLIPQAEQAKIKVARAEVEANIPAALDLFMLNVGRYPTTDEGLAALWTRPTSVPAENWHGPYIKRKAILDPWGNEFVYFCPPRQGGLDFDII</sequence>
<dbReference type="Pfam" id="PF08334">
    <property type="entry name" value="T2SSG"/>
    <property type="match status" value="1"/>
</dbReference>
<dbReference type="EMBL" id="JBHPKH010000061">
    <property type="protein sequence ID" value="MFC1573020.1"/>
    <property type="molecule type" value="Genomic_DNA"/>
</dbReference>
<feature type="domain" description="Type II secretion system protein GspG C-terminal" evidence="2">
    <location>
        <begin position="45"/>
        <end position="135"/>
    </location>
</feature>
<keyword evidence="4" id="KW-1185">Reference proteome</keyword>
<accession>A0ABV6YL14</accession>
<evidence type="ECO:0000313" key="3">
    <source>
        <dbReference type="EMBL" id="MFC1573020.1"/>
    </source>
</evidence>
<feature type="non-terminal residue" evidence="3">
    <location>
        <position position="136"/>
    </location>
</feature>
<keyword evidence="1" id="KW-1133">Transmembrane helix</keyword>
<organism evidence="3 4">
    <name type="scientific">Eiseniibacteriota bacterium</name>
    <dbReference type="NCBI Taxonomy" id="2212470"/>
    <lineage>
        <taxon>Bacteria</taxon>
        <taxon>Candidatus Eiseniibacteriota</taxon>
    </lineage>
</organism>
<evidence type="ECO:0000256" key="1">
    <source>
        <dbReference type="SAM" id="Phobius"/>
    </source>
</evidence>
<dbReference type="InterPro" id="IPR012902">
    <property type="entry name" value="N_methyl_site"/>
</dbReference>
<dbReference type="InterPro" id="IPR045584">
    <property type="entry name" value="Pilin-like"/>
</dbReference>
<dbReference type="SUPFAM" id="SSF54523">
    <property type="entry name" value="Pili subunits"/>
    <property type="match status" value="1"/>
</dbReference>
<reference evidence="3 4" key="1">
    <citation type="submission" date="2024-09" db="EMBL/GenBank/DDBJ databases">
        <authorList>
            <person name="D'Angelo T."/>
        </authorList>
    </citation>
    <scope>NUCLEOTIDE SEQUENCE [LARGE SCALE GENOMIC DNA]</scope>
    <source>
        <strain evidence="3">SAG AM-320-E07</strain>
    </source>
</reference>
<evidence type="ECO:0000259" key="2">
    <source>
        <dbReference type="Pfam" id="PF08334"/>
    </source>
</evidence>
<keyword evidence="1" id="KW-0472">Membrane</keyword>